<accession>A0A7W6H3K6</accession>
<dbReference type="InterPro" id="IPR002104">
    <property type="entry name" value="Integrase_catalytic"/>
</dbReference>
<evidence type="ECO:0000313" key="3">
    <source>
        <dbReference type="EMBL" id="MBB3997262.1"/>
    </source>
</evidence>
<dbReference type="InterPro" id="IPR011010">
    <property type="entry name" value="DNA_brk_join_enz"/>
</dbReference>
<evidence type="ECO:0000259" key="2">
    <source>
        <dbReference type="PROSITE" id="PS51898"/>
    </source>
</evidence>
<dbReference type="Proteomes" id="UP000542776">
    <property type="component" value="Unassembled WGS sequence"/>
</dbReference>
<dbReference type="AlphaFoldDB" id="A0A7W6H3K6"/>
<dbReference type="EMBL" id="JACIEK010000001">
    <property type="protein sequence ID" value="MBB3997262.1"/>
    <property type="molecule type" value="Genomic_DNA"/>
</dbReference>
<dbReference type="GO" id="GO:0006310">
    <property type="term" value="P:DNA recombination"/>
    <property type="evidence" value="ECO:0007669"/>
    <property type="project" value="UniProtKB-KW"/>
</dbReference>
<gene>
    <name evidence="3" type="ORF">GGR04_001083</name>
</gene>
<dbReference type="InterPro" id="IPR013762">
    <property type="entry name" value="Integrase-like_cat_sf"/>
</dbReference>
<proteinExistence type="predicted"/>
<keyword evidence="4" id="KW-1185">Reference proteome</keyword>
<feature type="domain" description="Tyr recombinase" evidence="2">
    <location>
        <begin position="28"/>
        <end position="226"/>
    </location>
</feature>
<dbReference type="Gene3D" id="1.10.443.10">
    <property type="entry name" value="Intergrase catalytic core"/>
    <property type="match status" value="1"/>
</dbReference>
<dbReference type="GO" id="GO:0003677">
    <property type="term" value="F:DNA binding"/>
    <property type="evidence" value="ECO:0007669"/>
    <property type="project" value="InterPro"/>
</dbReference>
<protein>
    <submittedName>
        <fullName evidence="3">Integrase</fullName>
    </submittedName>
</protein>
<dbReference type="SUPFAM" id="SSF56349">
    <property type="entry name" value="DNA breaking-rejoining enzymes"/>
    <property type="match status" value="1"/>
</dbReference>
<dbReference type="GO" id="GO:0015074">
    <property type="term" value="P:DNA integration"/>
    <property type="evidence" value="ECO:0007669"/>
    <property type="project" value="InterPro"/>
</dbReference>
<evidence type="ECO:0000313" key="4">
    <source>
        <dbReference type="Proteomes" id="UP000542776"/>
    </source>
</evidence>
<comment type="caution">
    <text evidence="3">The sequence shown here is derived from an EMBL/GenBank/DDBJ whole genome shotgun (WGS) entry which is preliminary data.</text>
</comment>
<evidence type="ECO:0000256" key="1">
    <source>
        <dbReference type="ARBA" id="ARBA00023172"/>
    </source>
</evidence>
<reference evidence="3 4" key="1">
    <citation type="submission" date="2020-08" db="EMBL/GenBank/DDBJ databases">
        <title>Genomic Encyclopedia of Type Strains, Phase IV (KMG-IV): sequencing the most valuable type-strain genomes for metagenomic binning, comparative biology and taxonomic classification.</title>
        <authorList>
            <person name="Goeker M."/>
        </authorList>
    </citation>
    <scope>NUCLEOTIDE SEQUENCE [LARGE SCALE GENOMIC DNA]</scope>
    <source>
        <strain evidence="3 4">DSM 102238</strain>
    </source>
</reference>
<name>A0A7W6H3K6_9HYPH</name>
<sequence>MQAALNAYHKETPFTALPSVTLPRASPPRTRFLSRAEAARLLLATRKMEDKEGARGIRRFVLIGLYTGTRSGAIRDLGWMPNVTGGWIDLDRGIFHRRPEGEVETKKRKPSSRIPDRLADTLRRWRDADMNPPAREDGTTPAPIPFVIHYRGVRAQSQRKSWVEACRIAKLDGTVTPHILRHTAVTWMMLAGNDPYDVSSYVGMSVKMLDEVYGHHHPDHQKAIASKIGRR</sequence>
<dbReference type="RefSeq" id="WP_183198594.1">
    <property type="nucleotide sequence ID" value="NZ_JACIEK010000001.1"/>
</dbReference>
<dbReference type="CDD" id="cd00796">
    <property type="entry name" value="INT_Rci_Hp1_C"/>
    <property type="match status" value="1"/>
</dbReference>
<keyword evidence="1" id="KW-0233">DNA recombination</keyword>
<organism evidence="3 4">
    <name type="scientific">Aureimonas pseudogalii</name>
    <dbReference type="NCBI Taxonomy" id="1744844"/>
    <lineage>
        <taxon>Bacteria</taxon>
        <taxon>Pseudomonadati</taxon>
        <taxon>Pseudomonadota</taxon>
        <taxon>Alphaproteobacteria</taxon>
        <taxon>Hyphomicrobiales</taxon>
        <taxon>Aurantimonadaceae</taxon>
        <taxon>Aureimonas</taxon>
    </lineage>
</organism>
<dbReference type="PROSITE" id="PS51898">
    <property type="entry name" value="TYR_RECOMBINASE"/>
    <property type="match status" value="1"/>
</dbReference>